<accession>A0A5M3XMX8</accession>
<feature type="domain" description="Thiamine pyrophosphate enzyme TPP-binding" evidence="4">
    <location>
        <begin position="263"/>
        <end position="400"/>
    </location>
</feature>
<dbReference type="InterPro" id="IPR045229">
    <property type="entry name" value="TPP_enz"/>
</dbReference>
<dbReference type="Gene3D" id="3.40.50.1220">
    <property type="entry name" value="TPP-binding domain"/>
    <property type="match status" value="1"/>
</dbReference>
<dbReference type="CDD" id="cd00568">
    <property type="entry name" value="TPP_enzymes"/>
    <property type="match status" value="1"/>
</dbReference>
<keyword evidence="6" id="KW-1185">Reference proteome</keyword>
<dbReference type="InterPro" id="IPR029035">
    <property type="entry name" value="DHS-like_NAD/FAD-binding_dom"/>
</dbReference>
<organism evidence="5 6">
    <name type="scientific">Acrocarpospora pleiomorpha</name>
    <dbReference type="NCBI Taxonomy" id="90975"/>
    <lineage>
        <taxon>Bacteria</taxon>
        <taxon>Bacillati</taxon>
        <taxon>Actinomycetota</taxon>
        <taxon>Actinomycetes</taxon>
        <taxon>Streptosporangiales</taxon>
        <taxon>Streptosporangiaceae</taxon>
        <taxon>Acrocarpospora</taxon>
    </lineage>
</organism>
<evidence type="ECO:0000259" key="4">
    <source>
        <dbReference type="Pfam" id="PF02775"/>
    </source>
</evidence>
<evidence type="ECO:0000256" key="1">
    <source>
        <dbReference type="ARBA" id="ARBA00007812"/>
    </source>
</evidence>
<sequence>MLLRARRPLILAGRGAIAEADRAAMLALARRLGARVATTLRAKELFRGEPADLGIFGGLKADRSAEYFDAADVIVAIGASLNSYTTSQGAATHGKHVIRVDVDTAKAPAIHGSAAATALALLAELAAQGLDSDRPLWDIVSLKALPSPETPGDRRPGTAELAALGLDSDRPLWDIVSLKAPPSPETPGDRRPGTAELAALGLDSDRPLWDIVSPKAPPSAEMPGDRRPGTVEYIESLELLDSLLPKDRLLTVDGGRIFFESVRRVSVSSPRDYVHTMSMGSIGLGLSLAMGASLADPDRLSVLVSGDGGFMLGGLSEFTTAVRGRLKLLVVVLNDGCYGAEHNHFVKRGHDPATTYFDWPDLAPVARSLGGRGVEIRRLADFQHVKDAIASETWPLLVDVKLDPNRIPMDFHRVAPTT</sequence>
<dbReference type="SUPFAM" id="SSF52467">
    <property type="entry name" value="DHS-like NAD/FAD-binding domain"/>
    <property type="match status" value="1"/>
</dbReference>
<dbReference type="PROSITE" id="PS00187">
    <property type="entry name" value="TPP_ENZYMES"/>
    <property type="match status" value="1"/>
</dbReference>
<evidence type="ECO:0000256" key="2">
    <source>
        <dbReference type="ARBA" id="ARBA00023052"/>
    </source>
</evidence>
<dbReference type="Pfam" id="PF02775">
    <property type="entry name" value="TPP_enzyme_C"/>
    <property type="match status" value="1"/>
</dbReference>
<dbReference type="SUPFAM" id="SSF52518">
    <property type="entry name" value="Thiamin diphosphate-binding fold (THDP-binding)"/>
    <property type="match status" value="1"/>
</dbReference>
<comment type="similarity">
    <text evidence="1">Belongs to the TPP enzyme family.</text>
</comment>
<dbReference type="InterPro" id="IPR000399">
    <property type="entry name" value="TPP-bd_CS"/>
</dbReference>
<protein>
    <recommendedName>
        <fullName evidence="7">Acetolactate synthase</fullName>
    </recommendedName>
</protein>
<dbReference type="PANTHER" id="PTHR18968:SF167">
    <property type="entry name" value="ACETOLACTATE SYNTHASE LARGE SUBUNIT ILVB2-RELATED"/>
    <property type="match status" value="1"/>
</dbReference>
<evidence type="ECO:0008006" key="7">
    <source>
        <dbReference type="Google" id="ProtNLM"/>
    </source>
</evidence>
<dbReference type="GO" id="GO:0030976">
    <property type="term" value="F:thiamine pyrophosphate binding"/>
    <property type="evidence" value="ECO:0007669"/>
    <property type="project" value="InterPro"/>
</dbReference>
<dbReference type="GO" id="GO:0009097">
    <property type="term" value="P:isoleucine biosynthetic process"/>
    <property type="evidence" value="ECO:0007669"/>
    <property type="project" value="TreeGrafter"/>
</dbReference>
<dbReference type="GO" id="GO:0000287">
    <property type="term" value="F:magnesium ion binding"/>
    <property type="evidence" value="ECO:0007669"/>
    <property type="project" value="InterPro"/>
</dbReference>
<dbReference type="GO" id="GO:0003984">
    <property type="term" value="F:acetolactate synthase activity"/>
    <property type="evidence" value="ECO:0007669"/>
    <property type="project" value="TreeGrafter"/>
</dbReference>
<dbReference type="AlphaFoldDB" id="A0A5M3XMX8"/>
<dbReference type="InterPro" id="IPR012000">
    <property type="entry name" value="Thiamin_PyroP_enz_cen_dom"/>
</dbReference>
<dbReference type="GO" id="GO:0050660">
    <property type="term" value="F:flavin adenine dinucleotide binding"/>
    <property type="evidence" value="ECO:0007669"/>
    <property type="project" value="TreeGrafter"/>
</dbReference>
<feature type="domain" description="Thiamine pyrophosphate enzyme central" evidence="3">
    <location>
        <begin position="1"/>
        <end position="111"/>
    </location>
</feature>
<comment type="caution">
    <text evidence="5">The sequence shown here is derived from an EMBL/GenBank/DDBJ whole genome shotgun (WGS) entry which is preliminary data.</text>
</comment>
<evidence type="ECO:0000313" key="5">
    <source>
        <dbReference type="EMBL" id="GES21001.1"/>
    </source>
</evidence>
<dbReference type="GO" id="GO:0005948">
    <property type="term" value="C:acetolactate synthase complex"/>
    <property type="evidence" value="ECO:0007669"/>
    <property type="project" value="TreeGrafter"/>
</dbReference>
<dbReference type="OrthoDB" id="3203527at2"/>
<reference evidence="5 6" key="1">
    <citation type="submission" date="2019-10" db="EMBL/GenBank/DDBJ databases">
        <title>Whole genome shotgun sequence of Acrocarpospora pleiomorpha NBRC 16267.</title>
        <authorList>
            <person name="Ichikawa N."/>
            <person name="Kimura A."/>
            <person name="Kitahashi Y."/>
            <person name="Komaki H."/>
            <person name="Oguchi A."/>
        </authorList>
    </citation>
    <scope>NUCLEOTIDE SEQUENCE [LARGE SCALE GENOMIC DNA]</scope>
    <source>
        <strain evidence="5 6">NBRC 16267</strain>
    </source>
</reference>
<dbReference type="InterPro" id="IPR029061">
    <property type="entry name" value="THDP-binding"/>
</dbReference>
<dbReference type="Proteomes" id="UP000377595">
    <property type="component" value="Unassembled WGS sequence"/>
</dbReference>
<dbReference type="InterPro" id="IPR011766">
    <property type="entry name" value="TPP_enzyme_TPP-bd"/>
</dbReference>
<keyword evidence="2" id="KW-0786">Thiamine pyrophosphate</keyword>
<evidence type="ECO:0000313" key="6">
    <source>
        <dbReference type="Proteomes" id="UP000377595"/>
    </source>
</evidence>
<dbReference type="Pfam" id="PF00205">
    <property type="entry name" value="TPP_enzyme_M"/>
    <property type="match status" value="1"/>
</dbReference>
<dbReference type="PANTHER" id="PTHR18968">
    <property type="entry name" value="THIAMINE PYROPHOSPHATE ENZYMES"/>
    <property type="match status" value="1"/>
</dbReference>
<dbReference type="RefSeq" id="WP_155346013.1">
    <property type="nucleotide sequence ID" value="NZ_BLAF01000020.1"/>
</dbReference>
<dbReference type="GO" id="GO:0009099">
    <property type="term" value="P:L-valine biosynthetic process"/>
    <property type="evidence" value="ECO:0007669"/>
    <property type="project" value="TreeGrafter"/>
</dbReference>
<dbReference type="EMBL" id="BLAF01000020">
    <property type="protein sequence ID" value="GES21001.1"/>
    <property type="molecule type" value="Genomic_DNA"/>
</dbReference>
<proteinExistence type="inferred from homology"/>
<name>A0A5M3XMX8_9ACTN</name>
<gene>
    <name evidence="5" type="ORF">Aple_038970</name>
</gene>
<evidence type="ECO:0000259" key="3">
    <source>
        <dbReference type="Pfam" id="PF00205"/>
    </source>
</evidence>
<dbReference type="Gene3D" id="3.40.50.970">
    <property type="match status" value="1"/>
</dbReference>